<dbReference type="PROSITE" id="PS51687">
    <property type="entry name" value="SAM_MT_RNA_M5U"/>
    <property type="match status" value="1"/>
</dbReference>
<feature type="binding site" evidence="4">
    <location>
        <position position="283"/>
    </location>
    <ligand>
        <name>S-adenosyl-L-methionine</name>
        <dbReference type="ChEBI" id="CHEBI:59789"/>
    </ligand>
</feature>
<dbReference type="Proteomes" id="UP001266099">
    <property type="component" value="Unassembled WGS sequence"/>
</dbReference>
<feature type="active site" description="Nucleophile" evidence="4">
    <location>
        <position position="378"/>
    </location>
</feature>
<evidence type="ECO:0000256" key="4">
    <source>
        <dbReference type="PROSITE-ProRule" id="PRU01024"/>
    </source>
</evidence>
<dbReference type="Gene3D" id="2.40.50.140">
    <property type="entry name" value="Nucleic acid-binding proteins"/>
    <property type="match status" value="1"/>
</dbReference>
<feature type="binding site" evidence="4">
    <location>
        <position position="254"/>
    </location>
    <ligand>
        <name>S-adenosyl-L-methionine</name>
        <dbReference type="ChEBI" id="CHEBI:59789"/>
    </ligand>
</feature>
<dbReference type="PANTHER" id="PTHR11061">
    <property type="entry name" value="RNA M5U METHYLTRANSFERASE"/>
    <property type="match status" value="1"/>
</dbReference>
<dbReference type="InterPro" id="IPR012340">
    <property type="entry name" value="NA-bd_OB-fold"/>
</dbReference>
<feature type="binding site" evidence="4">
    <location>
        <position position="351"/>
    </location>
    <ligand>
        <name>S-adenosyl-L-methionine</name>
        <dbReference type="ChEBI" id="CHEBI:59789"/>
    </ligand>
</feature>
<feature type="domain" description="TRAM" evidence="5">
    <location>
        <begin position="1"/>
        <end position="59"/>
    </location>
</feature>
<keyword evidence="7" id="KW-1185">Reference proteome</keyword>
<gene>
    <name evidence="6" type="ORF">J2S36_000391</name>
</gene>
<dbReference type="SUPFAM" id="SSF50249">
    <property type="entry name" value="Nucleic acid-binding proteins"/>
    <property type="match status" value="1"/>
</dbReference>
<dbReference type="InterPro" id="IPR002792">
    <property type="entry name" value="TRAM_dom"/>
</dbReference>
<dbReference type="PANTHER" id="PTHR11061:SF30">
    <property type="entry name" value="TRNA (URACIL(54)-C(5))-METHYLTRANSFERASE"/>
    <property type="match status" value="1"/>
</dbReference>
<dbReference type="InterPro" id="IPR029063">
    <property type="entry name" value="SAM-dependent_MTases_sf"/>
</dbReference>
<evidence type="ECO:0000256" key="3">
    <source>
        <dbReference type="ARBA" id="ARBA00022691"/>
    </source>
</evidence>
<reference evidence="6 7" key="1">
    <citation type="submission" date="2023-07" db="EMBL/GenBank/DDBJ databases">
        <title>Sequencing the genomes of 1000 actinobacteria strains.</title>
        <authorList>
            <person name="Klenk H.-P."/>
        </authorList>
    </citation>
    <scope>NUCLEOTIDE SEQUENCE [LARGE SCALE GENOMIC DNA]</scope>
    <source>
        <strain evidence="6 7">DSM 15539</strain>
    </source>
</reference>
<comment type="caution">
    <text evidence="6">The sequence shown here is derived from an EMBL/GenBank/DDBJ whole genome shotgun (WGS) entry which is preliminary data.</text>
</comment>
<keyword evidence="2 4" id="KW-0808">Transferase</keyword>
<name>A0ABU1T0J3_9ACTO</name>
<dbReference type="InterPro" id="IPR010280">
    <property type="entry name" value="U5_MeTrfase_fam"/>
</dbReference>
<evidence type="ECO:0000256" key="1">
    <source>
        <dbReference type="ARBA" id="ARBA00022603"/>
    </source>
</evidence>
<sequence>MLEVGSLVELDIVDAAYGGEFIARYEDLVVFVRGAIIGEKVIAQITKQQAKLCRAIVREVIKSAPNRIVHPWPLGAVEATGAADYGHIKLSGQREMKSRMLANQLRRIAGAKISAQFSAQMLQVESVEFGRDGGLRGNPDAQGWHYRTRIDVLKLDTGVGMHLLRTNQLIALQEMPLATRRLDELDLFAAAWDKYVPPKTRMRLVAPSASPVIAVIDGKTYREPGMLVDPKIKEVVQYRGKSYEYKIAAGSFWQIHENAPNSLVAHVFDGLELQPGDRLVDLYSGSGLFSLIGADLVGQRGSVRSYEGDQRATLSAQENLRAMPWAKAEAVNIRAENIAKLVAGADFVIADPPRAGLGVDAAQELAKSQAKKIALVSCDAASMARDVSAMLAAGRKLDSFTAVDIFPNTHYVETVCIFS</sequence>
<dbReference type="Gene3D" id="3.40.50.150">
    <property type="entry name" value="Vaccinia Virus protein VP39"/>
    <property type="match status" value="1"/>
</dbReference>
<evidence type="ECO:0000259" key="5">
    <source>
        <dbReference type="PROSITE" id="PS50926"/>
    </source>
</evidence>
<proteinExistence type="inferred from homology"/>
<evidence type="ECO:0000313" key="7">
    <source>
        <dbReference type="Proteomes" id="UP001266099"/>
    </source>
</evidence>
<keyword evidence="3 4" id="KW-0949">S-adenosyl-L-methionine</keyword>
<feature type="binding site" evidence="4">
    <location>
        <position position="307"/>
    </location>
    <ligand>
        <name>S-adenosyl-L-methionine</name>
        <dbReference type="ChEBI" id="CHEBI:59789"/>
    </ligand>
</feature>
<dbReference type="Pfam" id="PF05958">
    <property type="entry name" value="tRNA_U5-meth_tr"/>
    <property type="match status" value="1"/>
</dbReference>
<protein>
    <submittedName>
        <fullName evidence="6">tRNA/tmRNA/rRNA uracil-C5-methylase (TrmA/RlmC/RlmD family)</fullName>
    </submittedName>
</protein>
<evidence type="ECO:0000256" key="2">
    <source>
        <dbReference type="ARBA" id="ARBA00022679"/>
    </source>
</evidence>
<dbReference type="Pfam" id="PF01938">
    <property type="entry name" value="TRAM"/>
    <property type="match status" value="1"/>
</dbReference>
<comment type="similarity">
    <text evidence="4">Belongs to the class I-like SAM-binding methyltransferase superfamily. RNA M5U methyltransferase family.</text>
</comment>
<dbReference type="RefSeq" id="WP_309954990.1">
    <property type="nucleotide sequence ID" value="NZ_JAVDUJ010000001.1"/>
</dbReference>
<dbReference type="PROSITE" id="PS50926">
    <property type="entry name" value="TRAM"/>
    <property type="match status" value="1"/>
</dbReference>
<dbReference type="EMBL" id="JAVDUJ010000001">
    <property type="protein sequence ID" value="MDR6938848.1"/>
    <property type="molecule type" value="Genomic_DNA"/>
</dbReference>
<organism evidence="6 7">
    <name type="scientific">Arcanobacterium hippocoleae</name>
    <dbReference type="NCBI Taxonomy" id="149017"/>
    <lineage>
        <taxon>Bacteria</taxon>
        <taxon>Bacillati</taxon>
        <taxon>Actinomycetota</taxon>
        <taxon>Actinomycetes</taxon>
        <taxon>Actinomycetales</taxon>
        <taxon>Actinomycetaceae</taxon>
        <taxon>Arcanobacterium</taxon>
    </lineage>
</organism>
<keyword evidence="1 4" id="KW-0489">Methyltransferase</keyword>
<dbReference type="SUPFAM" id="SSF53335">
    <property type="entry name" value="S-adenosyl-L-methionine-dependent methyltransferases"/>
    <property type="match status" value="1"/>
</dbReference>
<accession>A0ABU1T0J3</accession>
<evidence type="ECO:0000313" key="6">
    <source>
        <dbReference type="EMBL" id="MDR6938848.1"/>
    </source>
</evidence>